<dbReference type="EMBL" id="JAFIQS010000024">
    <property type="protein sequence ID" value="KAG5161841.1"/>
    <property type="molecule type" value="Genomic_DNA"/>
</dbReference>
<evidence type="ECO:0000313" key="1">
    <source>
        <dbReference type="EMBL" id="KAG5161841.1"/>
    </source>
</evidence>
<dbReference type="OrthoDB" id="2791787at2759"/>
<dbReference type="AlphaFoldDB" id="A0A8H8CDS0"/>
<proteinExistence type="predicted"/>
<reference evidence="1" key="1">
    <citation type="submission" date="2021-02" db="EMBL/GenBank/DDBJ databases">
        <title>Psilocybe cubensis genome.</title>
        <authorList>
            <person name="Mckernan K.J."/>
            <person name="Crawford S."/>
            <person name="Trippe A."/>
            <person name="Kane L.T."/>
            <person name="Mclaughlin S."/>
        </authorList>
    </citation>
    <scope>NUCLEOTIDE SEQUENCE [LARGE SCALE GENOMIC DNA]</scope>
    <source>
        <strain evidence="1">MGC-MH-2018</strain>
    </source>
</reference>
<accession>A0A8H8CDS0</accession>
<sequence length="186" mass="20586">MSEGIELVKKHIEFTEVFAEYDDLVVYTPRLPLGENWAYLGQVARKRDGEIPDHSGMILLAKDGSDPLGDIVDWEPVMHGIHPTPFSSWRGIPADPERYVSGGDFFVLGMNKPTPEQTAGIKAIRRDLILESKPDRCIWGVPLPFNGLTIWDVTLLVLTHQPTGAFVSTSAQSADGITLPVIFFKA</sequence>
<gene>
    <name evidence="1" type="ORF">JR316_013253</name>
</gene>
<protein>
    <submittedName>
        <fullName evidence="1">Uncharacterized protein</fullName>
    </submittedName>
</protein>
<comment type="caution">
    <text evidence="1">The sequence shown here is derived from an EMBL/GenBank/DDBJ whole genome shotgun (WGS) entry which is preliminary data.</text>
</comment>
<name>A0A8H8CDS0_PSICU</name>
<organism evidence="1">
    <name type="scientific">Psilocybe cubensis</name>
    <name type="common">Psychedelic mushroom</name>
    <name type="synonym">Stropharia cubensis</name>
    <dbReference type="NCBI Taxonomy" id="181762"/>
    <lineage>
        <taxon>Eukaryota</taxon>
        <taxon>Fungi</taxon>
        <taxon>Dikarya</taxon>
        <taxon>Basidiomycota</taxon>
        <taxon>Agaricomycotina</taxon>
        <taxon>Agaricomycetes</taxon>
        <taxon>Agaricomycetidae</taxon>
        <taxon>Agaricales</taxon>
        <taxon>Agaricineae</taxon>
        <taxon>Strophariaceae</taxon>
        <taxon>Psilocybe</taxon>
    </lineage>
</organism>